<keyword evidence="6 8" id="KW-0472">Membrane</keyword>
<comment type="similarity">
    <text evidence="2">Belongs to the bacterial sugar transferase family.</text>
</comment>
<evidence type="ECO:0000256" key="4">
    <source>
        <dbReference type="ARBA" id="ARBA00022692"/>
    </source>
</evidence>
<evidence type="ECO:0000313" key="11">
    <source>
        <dbReference type="Proteomes" id="UP000613582"/>
    </source>
</evidence>
<reference evidence="10" key="2">
    <citation type="submission" date="2020-09" db="EMBL/GenBank/DDBJ databases">
        <authorList>
            <person name="Sun Q."/>
            <person name="Zhou Y."/>
        </authorList>
    </citation>
    <scope>NUCLEOTIDE SEQUENCE</scope>
    <source>
        <strain evidence="10">CGMCC 1.12921</strain>
    </source>
</reference>
<protein>
    <recommendedName>
        <fullName evidence="9">Bacterial sugar transferase domain-containing protein</fullName>
    </recommendedName>
</protein>
<keyword evidence="11" id="KW-1185">Reference proteome</keyword>
<reference evidence="10" key="1">
    <citation type="journal article" date="2014" name="Int. J. Syst. Evol. Microbiol.">
        <title>Complete genome sequence of Corynebacterium casei LMG S-19264T (=DSM 44701T), isolated from a smear-ripened cheese.</title>
        <authorList>
            <consortium name="US DOE Joint Genome Institute (JGI-PGF)"/>
            <person name="Walter F."/>
            <person name="Albersmeier A."/>
            <person name="Kalinowski J."/>
            <person name="Ruckert C."/>
        </authorList>
    </citation>
    <scope>NUCLEOTIDE SEQUENCE</scope>
    <source>
        <strain evidence="10">CGMCC 1.12921</strain>
    </source>
</reference>
<evidence type="ECO:0000313" key="10">
    <source>
        <dbReference type="EMBL" id="GGC99029.1"/>
    </source>
</evidence>
<evidence type="ECO:0000256" key="2">
    <source>
        <dbReference type="ARBA" id="ARBA00006464"/>
    </source>
</evidence>
<organism evidence="10 11">
    <name type="scientific">Aquisalinus flavus</name>
    <dbReference type="NCBI Taxonomy" id="1526572"/>
    <lineage>
        <taxon>Bacteria</taxon>
        <taxon>Pseudomonadati</taxon>
        <taxon>Pseudomonadota</taxon>
        <taxon>Alphaproteobacteria</taxon>
        <taxon>Parvularculales</taxon>
        <taxon>Parvularculaceae</taxon>
        <taxon>Aquisalinus</taxon>
    </lineage>
</organism>
<keyword evidence="7" id="KW-0270">Exopolysaccharide synthesis</keyword>
<feature type="transmembrane region" description="Helical" evidence="8">
    <location>
        <begin position="102"/>
        <end position="123"/>
    </location>
</feature>
<dbReference type="AlphaFoldDB" id="A0A8J2Y5K7"/>
<dbReference type="InterPro" id="IPR003362">
    <property type="entry name" value="Bact_transf"/>
</dbReference>
<name>A0A8J2Y5K7_9PROT</name>
<keyword evidence="4 8" id="KW-0812">Transmembrane</keyword>
<dbReference type="PANTHER" id="PTHR30576">
    <property type="entry name" value="COLANIC BIOSYNTHESIS UDP-GLUCOSE LIPID CARRIER TRANSFERASE"/>
    <property type="match status" value="1"/>
</dbReference>
<gene>
    <name evidence="10" type="ORF">GCM10011342_04980</name>
</gene>
<feature type="transmembrane region" description="Helical" evidence="8">
    <location>
        <begin position="6"/>
        <end position="24"/>
    </location>
</feature>
<comment type="caution">
    <text evidence="10">The sequence shown here is derived from an EMBL/GenBank/DDBJ whole genome shotgun (WGS) entry which is preliminary data.</text>
</comment>
<evidence type="ECO:0000256" key="5">
    <source>
        <dbReference type="ARBA" id="ARBA00022989"/>
    </source>
</evidence>
<feature type="domain" description="Bacterial sugar transferase" evidence="9">
    <location>
        <begin position="97"/>
        <end position="278"/>
    </location>
</feature>
<comment type="subcellular location">
    <subcellularLocation>
        <location evidence="1">Membrane</location>
        <topology evidence="1">Multi-pass membrane protein</topology>
    </subcellularLocation>
</comment>
<dbReference type="GO" id="GO:0016020">
    <property type="term" value="C:membrane"/>
    <property type="evidence" value="ECO:0007669"/>
    <property type="project" value="UniProtKB-SubCell"/>
</dbReference>
<keyword evidence="5 8" id="KW-1133">Transmembrane helix</keyword>
<evidence type="ECO:0000259" key="9">
    <source>
        <dbReference type="Pfam" id="PF02397"/>
    </source>
</evidence>
<dbReference type="GO" id="GO:0016780">
    <property type="term" value="F:phosphotransferase activity, for other substituted phosphate groups"/>
    <property type="evidence" value="ECO:0007669"/>
    <property type="project" value="TreeGrafter"/>
</dbReference>
<dbReference type="InterPro" id="IPR017475">
    <property type="entry name" value="EPS_sugar_tfrase"/>
</dbReference>
<dbReference type="EMBL" id="BMGH01000001">
    <property type="protein sequence ID" value="GGC99029.1"/>
    <property type="molecule type" value="Genomic_DNA"/>
</dbReference>
<keyword evidence="3" id="KW-0808">Transferase</keyword>
<dbReference type="Proteomes" id="UP000613582">
    <property type="component" value="Unassembled WGS sequence"/>
</dbReference>
<evidence type="ECO:0000256" key="1">
    <source>
        <dbReference type="ARBA" id="ARBA00004141"/>
    </source>
</evidence>
<evidence type="ECO:0000256" key="7">
    <source>
        <dbReference type="ARBA" id="ARBA00023169"/>
    </source>
</evidence>
<evidence type="ECO:0000256" key="3">
    <source>
        <dbReference type="ARBA" id="ARBA00022679"/>
    </source>
</evidence>
<evidence type="ECO:0000256" key="8">
    <source>
        <dbReference type="SAM" id="Phobius"/>
    </source>
</evidence>
<dbReference type="GO" id="GO:0000271">
    <property type="term" value="P:polysaccharide biosynthetic process"/>
    <property type="evidence" value="ECO:0007669"/>
    <property type="project" value="UniProtKB-KW"/>
</dbReference>
<dbReference type="Pfam" id="PF02397">
    <property type="entry name" value="Bac_transf"/>
    <property type="match status" value="1"/>
</dbReference>
<sequence length="285" mass="32309">MGIPVTVLFIQVILSGCLALLYVGSLHRSARKALFFAVPGRLWRRPFTGLLRKSINMDADKSGIEHLNGQVNLELFAGREIDGIPVVRGDLWVRGGKRLCDIFTSMALILFTLPLLVTVALLIRLTSRGPVFYSQTRVGRHGRHFRILKFRSMTVDAERDGAKWAGTNDARVTWIGRIIRKTRIDEIPQAINILKGDMSFVGPRPERPEFTAILNEQIPHYEERHRVKPGLTGWAQINYEYGASVEDARMKLRYDLYYIKNHSLILDLFIVVRTISVAILGTGSR</sequence>
<dbReference type="PANTHER" id="PTHR30576:SF0">
    <property type="entry name" value="UNDECAPRENYL-PHOSPHATE N-ACETYLGALACTOSAMINYL 1-PHOSPHATE TRANSFERASE-RELATED"/>
    <property type="match status" value="1"/>
</dbReference>
<dbReference type="NCBIfam" id="TIGR03025">
    <property type="entry name" value="EPS_sugtrans"/>
    <property type="match status" value="1"/>
</dbReference>
<accession>A0A8J2Y5K7</accession>
<evidence type="ECO:0000256" key="6">
    <source>
        <dbReference type="ARBA" id="ARBA00023136"/>
    </source>
</evidence>
<proteinExistence type="inferred from homology"/>